<feature type="non-terminal residue" evidence="1">
    <location>
        <position position="1"/>
    </location>
</feature>
<evidence type="ECO:0000313" key="2">
    <source>
        <dbReference type="Proteomes" id="UP000005065"/>
    </source>
</evidence>
<comment type="caution">
    <text evidence="1">The sequence shown here is derived from an EMBL/GenBank/DDBJ whole genome shotgun (WGS) entry which is preliminary data.</text>
</comment>
<dbReference type="EMBL" id="AFCU01001031">
    <property type="protein sequence ID" value="EHC87028.1"/>
    <property type="molecule type" value="Genomic_DNA"/>
</dbReference>
<sequence>AALKFTHPGTGDVMRIEAPMDNALKRCLQVLRNAK</sequence>
<gene>
    <name evidence="1" type="ORF">LTSESEN_3165</name>
</gene>
<accession>G5R1H2</accession>
<evidence type="ECO:0000313" key="1">
    <source>
        <dbReference type="EMBL" id="EHC87028.1"/>
    </source>
</evidence>
<organism evidence="1 2">
    <name type="scientific">Salmonella enterica subsp. enterica serovar Senftenberg str. A4-543</name>
    <dbReference type="NCBI Taxonomy" id="913082"/>
    <lineage>
        <taxon>Bacteria</taxon>
        <taxon>Pseudomonadati</taxon>
        <taxon>Pseudomonadota</taxon>
        <taxon>Gammaproteobacteria</taxon>
        <taxon>Enterobacterales</taxon>
        <taxon>Enterobacteriaceae</taxon>
        <taxon>Salmonella</taxon>
    </lineage>
</organism>
<dbReference type="AlphaFoldDB" id="G5R1H2"/>
<protein>
    <submittedName>
        <fullName evidence="1">Ribosomal large subunit pseudouridine synthase C</fullName>
    </submittedName>
</protein>
<name>G5R1H2_SALSE</name>
<dbReference type="Proteomes" id="UP000005065">
    <property type="component" value="Unassembled WGS sequence"/>
</dbReference>
<proteinExistence type="predicted"/>
<reference evidence="1 2" key="1">
    <citation type="journal article" date="2011" name="BMC Genomics">
        <title>Genome sequencing reveals diversification of virulence factor content and possible host adaptation in distinct subpopulations of Salmonella enterica.</title>
        <authorList>
            <person name="den Bakker H.C."/>
            <person name="Moreno Switt A.I."/>
            <person name="Govoni G."/>
            <person name="Cummings C.A."/>
            <person name="Ranieri M.L."/>
            <person name="Degoricija L."/>
            <person name="Hoelzer K."/>
            <person name="Rodriguez-Rivera L.D."/>
            <person name="Brown S."/>
            <person name="Bolchacova E."/>
            <person name="Furtado M.R."/>
            <person name="Wiedmann M."/>
        </authorList>
    </citation>
    <scope>NUCLEOTIDE SEQUENCE [LARGE SCALE GENOMIC DNA]</scope>
    <source>
        <strain evidence="1 2">A4-543</strain>
    </source>
</reference>